<feature type="chain" id="PRO_5023831696" description="Penicillin-binding protein activator LpoB" evidence="2">
    <location>
        <begin position="27"/>
        <end position="198"/>
    </location>
</feature>
<dbReference type="PANTHER" id="PTHR40593:SF1">
    <property type="entry name" value="PENICILLIN-BINDING PROTEIN ACTIVATOR LPOB"/>
    <property type="match status" value="1"/>
</dbReference>
<evidence type="ECO:0000256" key="2">
    <source>
        <dbReference type="SAM" id="SignalP"/>
    </source>
</evidence>
<dbReference type="NCBIfam" id="TIGR02722">
    <property type="entry name" value="lp"/>
    <property type="match status" value="1"/>
</dbReference>
<organism evidence="3 4">
    <name type="scientific">Aeromonas simiae</name>
    <dbReference type="NCBI Taxonomy" id="218936"/>
    <lineage>
        <taxon>Bacteria</taxon>
        <taxon>Pseudomonadati</taxon>
        <taxon>Pseudomonadota</taxon>
        <taxon>Gammaproteobacteria</taxon>
        <taxon>Aeromonadales</taxon>
        <taxon>Aeromonadaceae</taxon>
        <taxon>Aeromonas</taxon>
    </lineage>
</organism>
<evidence type="ECO:0000313" key="3">
    <source>
        <dbReference type="EMBL" id="QFI54461.1"/>
    </source>
</evidence>
<dbReference type="PROSITE" id="PS51257">
    <property type="entry name" value="PROKAR_LIPOPROTEIN"/>
    <property type="match status" value="1"/>
</dbReference>
<dbReference type="RefSeq" id="WP_042048196.1">
    <property type="nucleotide sequence ID" value="NZ_CDBY01000069.1"/>
</dbReference>
<evidence type="ECO:0000313" key="4">
    <source>
        <dbReference type="Proteomes" id="UP000594034"/>
    </source>
</evidence>
<protein>
    <recommendedName>
        <fullName evidence="1">Penicillin-binding protein activator LpoB</fullName>
    </recommendedName>
</protein>
<dbReference type="PANTHER" id="PTHR40593">
    <property type="entry name" value="PENICILLIN-BINDING PROTEIN ACTIVATOR LPOB"/>
    <property type="match status" value="1"/>
</dbReference>
<feature type="signal peptide" evidence="2">
    <location>
        <begin position="1"/>
        <end position="26"/>
    </location>
</feature>
<keyword evidence="4" id="KW-1185">Reference proteome</keyword>
<dbReference type="OrthoDB" id="9803653at2"/>
<keyword evidence="2" id="KW-0732">Signal</keyword>
<dbReference type="InterPro" id="IPR014094">
    <property type="entry name" value="LpoB"/>
</dbReference>
<gene>
    <name evidence="3" type="primary">lpoB</name>
    <name evidence="3" type="ORF">FE240_06990</name>
</gene>
<proteinExistence type="predicted"/>
<dbReference type="GO" id="GO:0031241">
    <property type="term" value="C:periplasmic side of cell outer membrane"/>
    <property type="evidence" value="ECO:0007669"/>
    <property type="project" value="TreeGrafter"/>
</dbReference>
<dbReference type="EMBL" id="CP040449">
    <property type="protein sequence ID" value="QFI54461.1"/>
    <property type="molecule type" value="Genomic_DNA"/>
</dbReference>
<sequence length="198" mass="21715">MKMRSLLPLTLGALLLGGCSSTTVSYGDPTATETVTADYGSTDLQGIATKMVDSMLSSPATRDITAAGRPVMFMDAIRNKTSEHIDTEAVTDTIRTKLLASGQFRFVDMSKVAAVKQQLEYQQSSGLVDPASMVRLGKQTGARYMMYGNLSSIVKDNGKVKDVFYQMTMNLMDLQSGELVWADQKEIRKQARKSTFGW</sequence>
<dbReference type="GO" id="GO:0009252">
    <property type="term" value="P:peptidoglycan biosynthetic process"/>
    <property type="evidence" value="ECO:0007669"/>
    <property type="project" value="TreeGrafter"/>
</dbReference>
<evidence type="ECO:0000256" key="1">
    <source>
        <dbReference type="NCBIfam" id="TIGR02722"/>
    </source>
</evidence>
<reference evidence="3 4" key="1">
    <citation type="submission" date="2019-05" db="EMBL/GenBank/DDBJ databases">
        <title>OXA-830, a novel chromosomally encoded expanded-spectrum class D beta-lactamase in Aeromonas simiae.</title>
        <authorList>
            <person name="Zhou W."/>
            <person name="Chen Q."/>
        </authorList>
    </citation>
    <scope>NUCLEOTIDE SEQUENCE [LARGE SCALE GENOMIC DNA]</scope>
    <source>
        <strain evidence="3 4">A6</strain>
    </source>
</reference>
<accession>A0A5J6WW45</accession>
<dbReference type="Proteomes" id="UP000594034">
    <property type="component" value="Chromosome"/>
</dbReference>
<dbReference type="GO" id="GO:0030234">
    <property type="term" value="F:enzyme regulator activity"/>
    <property type="evidence" value="ECO:0007669"/>
    <property type="project" value="TreeGrafter"/>
</dbReference>
<dbReference type="AlphaFoldDB" id="A0A5J6WW45"/>
<dbReference type="Gene3D" id="3.40.50.10610">
    <property type="entry name" value="ABC-type transport auxiliary lipoprotein component"/>
    <property type="match status" value="1"/>
</dbReference>
<name>A0A5J6WW45_9GAMM</name>
<dbReference type="KEGG" id="asim:FE240_06990"/>
<dbReference type="Pfam" id="PF13036">
    <property type="entry name" value="LpoB"/>
    <property type="match status" value="1"/>
</dbReference>